<dbReference type="EMBL" id="QXXA01000005">
    <property type="protein sequence ID" value="NBI06314.1"/>
    <property type="molecule type" value="Genomic_DNA"/>
</dbReference>
<gene>
    <name evidence="2" type="ORF">D3Z33_05500</name>
</gene>
<dbReference type="Proteomes" id="UP000467132">
    <property type="component" value="Unassembled WGS sequence"/>
</dbReference>
<proteinExistence type="predicted"/>
<keyword evidence="3" id="KW-1185">Reference proteome</keyword>
<keyword evidence="1" id="KW-0812">Transmembrane</keyword>
<evidence type="ECO:0000313" key="3">
    <source>
        <dbReference type="Proteomes" id="UP000467132"/>
    </source>
</evidence>
<keyword evidence="1" id="KW-1133">Transmembrane helix</keyword>
<comment type="caution">
    <text evidence="2">The sequence shown here is derived from an EMBL/GenBank/DDBJ whole genome shotgun (WGS) entry which is preliminary data.</text>
</comment>
<accession>A0A845QWE8</accession>
<dbReference type="InterPro" id="IPR018723">
    <property type="entry name" value="DUF2254_membrane"/>
</dbReference>
<reference evidence="2 3" key="1">
    <citation type="submission" date="2018-08" db="EMBL/GenBank/DDBJ databases">
        <title>Murine metabolic-syndrome-specific gut microbial biobank.</title>
        <authorList>
            <person name="Liu C."/>
        </authorList>
    </citation>
    <scope>NUCLEOTIDE SEQUENCE [LARGE SCALE GENOMIC DNA]</scope>
    <source>
        <strain evidence="2 3">583</strain>
    </source>
</reference>
<organism evidence="2 3">
    <name type="scientific">Senegalia massiliensis</name>
    <dbReference type="NCBI Taxonomy" id="1720316"/>
    <lineage>
        <taxon>Bacteria</taxon>
        <taxon>Bacillati</taxon>
        <taxon>Bacillota</taxon>
        <taxon>Clostridia</taxon>
        <taxon>Eubacteriales</taxon>
        <taxon>Clostridiaceae</taxon>
        <taxon>Senegalia</taxon>
    </lineage>
</organism>
<dbReference type="Pfam" id="PF10011">
    <property type="entry name" value="DUF2254"/>
    <property type="match status" value="1"/>
</dbReference>
<dbReference type="RefSeq" id="WP_160196784.1">
    <property type="nucleotide sequence ID" value="NZ_QXXA01000005.1"/>
</dbReference>
<evidence type="ECO:0000256" key="1">
    <source>
        <dbReference type="SAM" id="Phobius"/>
    </source>
</evidence>
<sequence>MVNRWILKIRSKIWFVPVIYGVIAFILSIIIISIDTFLVEEIKIYIPQVLLTDFDLAQTILSSLAAAIITMMTIAFSTMMVVLSTYSSQYSPRTLQDFLNKKITLRILGVFLGTFIYLIMSLLFLKEDLENSSVLSALVGVIASIFSVAFFIFFIHHVATFMQVNKLINNISDESIYLINELDNHVINDDRIRYEHLYMIENPNLSIQVLSPETGYIQLVDTSAIINIAKELDISIEMERKIGEFVIKGNQILTAYSNKSLEDIKIITENITIGNYRSMFQDIEFGIQKIVDVALKALSPGINDPNTAILCIKKLSVILSQISMSQIHTMYYHDNKDVLRLTMKYSDFDELLYLSYYQIIYYGNGDQSILTEILESLSLLVESNIKVKLKVWNFGKYVINSFKKDSLEDLDKKYINLKIEKLARLTEQNKNELILK</sequence>
<feature type="transmembrane region" description="Helical" evidence="1">
    <location>
        <begin position="103"/>
        <end position="125"/>
    </location>
</feature>
<name>A0A845QWE8_9CLOT</name>
<keyword evidence="1" id="KW-0472">Membrane</keyword>
<feature type="transmembrane region" description="Helical" evidence="1">
    <location>
        <begin position="59"/>
        <end position="83"/>
    </location>
</feature>
<dbReference type="AlphaFoldDB" id="A0A845QWE8"/>
<protein>
    <submittedName>
        <fullName evidence="2">DUF2254 domain-containing protein</fullName>
    </submittedName>
</protein>
<feature type="transmembrane region" description="Helical" evidence="1">
    <location>
        <begin position="137"/>
        <end position="159"/>
    </location>
</feature>
<evidence type="ECO:0000313" key="2">
    <source>
        <dbReference type="EMBL" id="NBI06314.1"/>
    </source>
</evidence>
<dbReference type="OrthoDB" id="2955631at2"/>
<feature type="transmembrane region" description="Helical" evidence="1">
    <location>
        <begin position="12"/>
        <end position="39"/>
    </location>
</feature>